<dbReference type="EMBL" id="MQUC01000003">
    <property type="protein sequence ID" value="PRP66557.1"/>
    <property type="molecule type" value="Genomic_DNA"/>
</dbReference>
<dbReference type="PANTHER" id="PTHR47959:SF1">
    <property type="entry name" value="ATP-DEPENDENT RNA HELICASE DBPA"/>
    <property type="match status" value="1"/>
</dbReference>
<dbReference type="PROSITE" id="PS51194">
    <property type="entry name" value="HELICASE_CTER"/>
    <property type="match status" value="1"/>
</dbReference>
<reference evidence="8 9" key="1">
    <citation type="submission" date="2016-11" db="EMBL/GenBank/DDBJ databases">
        <title>Trade-off between light-utilization and light-protection in marine flavobacteria.</title>
        <authorList>
            <person name="Kumagai Y."/>
        </authorList>
    </citation>
    <scope>NUCLEOTIDE SEQUENCE [LARGE SCALE GENOMIC DNA]</scope>
    <source>
        <strain evidence="8 9">JCM 17109</strain>
    </source>
</reference>
<dbReference type="InterPro" id="IPR027417">
    <property type="entry name" value="P-loop_NTPase"/>
</dbReference>
<dbReference type="CDD" id="cd18787">
    <property type="entry name" value="SF2_C_DEAD"/>
    <property type="match status" value="1"/>
</dbReference>
<evidence type="ECO:0000256" key="2">
    <source>
        <dbReference type="ARBA" id="ARBA00022801"/>
    </source>
</evidence>
<keyword evidence="9" id="KW-1185">Reference proteome</keyword>
<evidence type="ECO:0000256" key="1">
    <source>
        <dbReference type="ARBA" id="ARBA00022741"/>
    </source>
</evidence>
<protein>
    <submittedName>
        <fullName evidence="8">Helicase</fullName>
    </submittedName>
</protein>
<evidence type="ECO:0000256" key="3">
    <source>
        <dbReference type="ARBA" id="ARBA00022806"/>
    </source>
</evidence>
<dbReference type="CDD" id="cd00268">
    <property type="entry name" value="DEADc"/>
    <property type="match status" value="1"/>
</dbReference>
<feature type="domain" description="Helicase ATP-binding" evidence="6">
    <location>
        <begin position="28"/>
        <end position="196"/>
    </location>
</feature>
<accession>A0A2S9WSU4</accession>
<dbReference type="InterPro" id="IPR005580">
    <property type="entry name" value="DbpA/CsdA_RNA-bd_dom"/>
</dbReference>
<dbReference type="SMART" id="SM00487">
    <property type="entry name" value="DEXDc"/>
    <property type="match status" value="1"/>
</dbReference>
<sequence>MSDSLKNQQQILDKLGIKKLNEMQVAAQKAISSQDEVVLLSPTGTGKTLAFLLPLVQLLDAHVDKVQALILVPSRELAIQIEQVLREMGSGFKVNAVYGGRSGSGDKILLSTPPAILIGTPGRVADHLRRGHIDVTQLETLVLDEFDKSLETGFESEMREIAESLPKVRKKILTSATQKVGIPPFMKMANPKRLIFLEDQQPNLELKIVVSPTPDKLATLRQLIAHLGSKRGIIFCNLKDTIAEVSDYLWDCDIQHSVFYGGLEQLDRERALIKFRNGTHKILLATDLAARGIDVPELDYIIHYQLPYKREEFIHRNGRTARMHASGTAYMIKFQNQELPDFIENANLLELSDSKKAKPDQQWETLYISGGRKDKISKGDIAGLFFKQGNLERDELGVIELKQDCAFVAVPYEKAYELINTLNNSKIKKRKVRISLLDQ</sequence>
<comment type="caution">
    <text evidence="8">The sequence shown here is derived from an EMBL/GenBank/DDBJ whole genome shotgun (WGS) entry which is preliminary data.</text>
</comment>
<dbReference type="OrthoDB" id="9785240at2"/>
<dbReference type="RefSeq" id="WP_105982376.1">
    <property type="nucleotide sequence ID" value="NZ_MQUC01000003.1"/>
</dbReference>
<organism evidence="8 9">
    <name type="scientific">Nonlabens agnitus</name>
    <dbReference type="NCBI Taxonomy" id="870484"/>
    <lineage>
        <taxon>Bacteria</taxon>
        <taxon>Pseudomonadati</taxon>
        <taxon>Bacteroidota</taxon>
        <taxon>Flavobacteriia</taxon>
        <taxon>Flavobacteriales</taxon>
        <taxon>Flavobacteriaceae</taxon>
        <taxon>Nonlabens</taxon>
    </lineage>
</organism>
<dbReference type="PROSITE" id="PS51192">
    <property type="entry name" value="HELICASE_ATP_BIND_1"/>
    <property type="match status" value="1"/>
</dbReference>
<dbReference type="InterPro" id="IPR012677">
    <property type="entry name" value="Nucleotide-bd_a/b_plait_sf"/>
</dbReference>
<dbReference type="GO" id="GO:0003724">
    <property type="term" value="F:RNA helicase activity"/>
    <property type="evidence" value="ECO:0007669"/>
    <property type="project" value="TreeGrafter"/>
</dbReference>
<dbReference type="Gene3D" id="3.30.70.330">
    <property type="match status" value="1"/>
</dbReference>
<dbReference type="GO" id="GO:0005524">
    <property type="term" value="F:ATP binding"/>
    <property type="evidence" value="ECO:0007669"/>
    <property type="project" value="UniProtKB-KW"/>
</dbReference>
<evidence type="ECO:0000313" key="8">
    <source>
        <dbReference type="EMBL" id="PRP66557.1"/>
    </source>
</evidence>
<dbReference type="Proteomes" id="UP000239532">
    <property type="component" value="Unassembled WGS sequence"/>
</dbReference>
<dbReference type="GO" id="GO:0005829">
    <property type="term" value="C:cytosol"/>
    <property type="evidence" value="ECO:0007669"/>
    <property type="project" value="TreeGrafter"/>
</dbReference>
<dbReference type="PANTHER" id="PTHR47959">
    <property type="entry name" value="ATP-DEPENDENT RNA HELICASE RHLE-RELATED"/>
    <property type="match status" value="1"/>
</dbReference>
<gene>
    <name evidence="8" type="ORF">BST86_05310</name>
</gene>
<dbReference type="InterPro" id="IPR011545">
    <property type="entry name" value="DEAD/DEAH_box_helicase_dom"/>
</dbReference>
<dbReference type="InterPro" id="IPR014001">
    <property type="entry name" value="Helicase_ATP-bd"/>
</dbReference>
<evidence type="ECO:0000259" key="6">
    <source>
        <dbReference type="PROSITE" id="PS51192"/>
    </source>
</evidence>
<evidence type="ECO:0000313" key="9">
    <source>
        <dbReference type="Proteomes" id="UP000239532"/>
    </source>
</evidence>
<name>A0A2S9WSU4_9FLAO</name>
<dbReference type="InterPro" id="IPR044742">
    <property type="entry name" value="DEAD/DEAH_RhlB"/>
</dbReference>
<evidence type="ECO:0000256" key="5">
    <source>
        <dbReference type="ARBA" id="ARBA00038437"/>
    </source>
</evidence>
<evidence type="ECO:0000259" key="7">
    <source>
        <dbReference type="PROSITE" id="PS51194"/>
    </source>
</evidence>
<feature type="domain" description="Helicase C-terminal" evidence="7">
    <location>
        <begin position="219"/>
        <end position="367"/>
    </location>
</feature>
<dbReference type="GO" id="GO:0003676">
    <property type="term" value="F:nucleic acid binding"/>
    <property type="evidence" value="ECO:0007669"/>
    <property type="project" value="InterPro"/>
</dbReference>
<dbReference type="CDD" id="cd12252">
    <property type="entry name" value="RRM_DbpA"/>
    <property type="match status" value="1"/>
</dbReference>
<keyword evidence="4" id="KW-0067">ATP-binding</keyword>
<keyword evidence="1" id="KW-0547">Nucleotide-binding</keyword>
<dbReference type="InterPro" id="IPR001650">
    <property type="entry name" value="Helicase_C-like"/>
</dbReference>
<evidence type="ECO:0000256" key="4">
    <source>
        <dbReference type="ARBA" id="ARBA00022840"/>
    </source>
</evidence>
<dbReference type="GO" id="GO:0016787">
    <property type="term" value="F:hydrolase activity"/>
    <property type="evidence" value="ECO:0007669"/>
    <property type="project" value="UniProtKB-KW"/>
</dbReference>
<keyword evidence="3 8" id="KW-0347">Helicase</keyword>
<keyword evidence="2" id="KW-0378">Hydrolase</keyword>
<dbReference type="Gene3D" id="3.40.50.300">
    <property type="entry name" value="P-loop containing nucleotide triphosphate hydrolases"/>
    <property type="match status" value="2"/>
</dbReference>
<comment type="similarity">
    <text evidence="5">Belongs to the DEAD box helicase family.</text>
</comment>
<dbReference type="Pfam" id="PF03880">
    <property type="entry name" value="DbpA"/>
    <property type="match status" value="1"/>
</dbReference>
<dbReference type="SMART" id="SM00490">
    <property type="entry name" value="HELICc"/>
    <property type="match status" value="1"/>
</dbReference>
<dbReference type="SUPFAM" id="SSF52540">
    <property type="entry name" value="P-loop containing nucleoside triphosphate hydrolases"/>
    <property type="match status" value="1"/>
</dbReference>
<proteinExistence type="inferred from homology"/>
<dbReference type="AlphaFoldDB" id="A0A2S9WSU4"/>
<dbReference type="Pfam" id="PF00271">
    <property type="entry name" value="Helicase_C"/>
    <property type="match status" value="1"/>
</dbReference>
<dbReference type="Pfam" id="PF00270">
    <property type="entry name" value="DEAD"/>
    <property type="match status" value="1"/>
</dbReference>
<dbReference type="InterPro" id="IPR050079">
    <property type="entry name" value="DEAD_box_RNA_helicase"/>
</dbReference>